<evidence type="ECO:0000313" key="7">
    <source>
        <dbReference type="Proteomes" id="UP000677803"/>
    </source>
</evidence>
<evidence type="ECO:0000313" key="6">
    <source>
        <dbReference type="EMBL" id="CAG5981205.1"/>
    </source>
</evidence>
<evidence type="ECO:0000256" key="2">
    <source>
        <dbReference type="ARBA" id="ARBA00023127"/>
    </source>
</evidence>
<feature type="domain" description="Cyclin-like" evidence="5">
    <location>
        <begin position="76"/>
        <end position="160"/>
    </location>
</feature>
<keyword evidence="7" id="KW-1185">Reference proteome</keyword>
<protein>
    <submittedName>
        <fullName evidence="6">(Atlantic silverside) hypothetical protein</fullName>
    </submittedName>
</protein>
<evidence type="ECO:0000256" key="4">
    <source>
        <dbReference type="RuleBase" id="RU000383"/>
    </source>
</evidence>
<keyword evidence="2 4" id="KW-0195">Cyclin</keyword>
<dbReference type="OrthoDB" id="306099at2759"/>
<sequence length="319" mass="35361">MIHVTSESFAEDSSMKAAAAEERRVVLRAGRDPAVTADLRVVRHLRALEEAGWVPPSLFGKVQTDIQPHMRKILTVWMFKVCEEQLCEEEVFPQAVRYLDSYLSRFPVERSQLQCLGAVCMYLASKMRETVPLTATKLSIYTDNSIPVTDIMRWEVTVVSRLDWCLASVVPSDFLEPVLHALPFVQPSHLRNMRRLVHSCIALAAMDFRFSVFLPSVLACACVSAAAQRLKVMDADVASDAVLTFLANLLEADVSAVLCCRELLGSVLEPGPPSCLQDDVGRSDAHCSGISYTPAETQDVLLTPVTPQQDMELKHSTQP</sequence>
<name>A0A8S4BPK9_9TELE</name>
<dbReference type="InterPro" id="IPR036915">
    <property type="entry name" value="Cyclin-like_sf"/>
</dbReference>
<comment type="function">
    <text evidence="1">Essential for the control of the cell cycle at the G2/M (mitosis) transition.</text>
</comment>
<dbReference type="PANTHER" id="PTHR10177">
    <property type="entry name" value="CYCLINS"/>
    <property type="match status" value="1"/>
</dbReference>
<dbReference type="SUPFAM" id="SSF47954">
    <property type="entry name" value="Cyclin-like"/>
    <property type="match status" value="2"/>
</dbReference>
<reference evidence="6" key="1">
    <citation type="submission" date="2021-05" db="EMBL/GenBank/DDBJ databases">
        <authorList>
            <person name="Tigano A."/>
        </authorList>
    </citation>
    <scope>NUCLEOTIDE SEQUENCE</scope>
</reference>
<dbReference type="Proteomes" id="UP000677803">
    <property type="component" value="Unassembled WGS sequence"/>
</dbReference>
<evidence type="ECO:0000256" key="1">
    <source>
        <dbReference type="ARBA" id="ARBA00003222"/>
    </source>
</evidence>
<evidence type="ECO:0000259" key="5">
    <source>
        <dbReference type="SMART" id="SM00385"/>
    </source>
</evidence>
<dbReference type="InterPro" id="IPR013763">
    <property type="entry name" value="Cyclin-like_dom"/>
</dbReference>
<dbReference type="Pfam" id="PF02984">
    <property type="entry name" value="Cyclin_C"/>
    <property type="match status" value="1"/>
</dbReference>
<dbReference type="FunFam" id="1.10.472.10:FF:000003">
    <property type="entry name" value="G1/S-specific cyclin-D2"/>
    <property type="match status" value="1"/>
</dbReference>
<dbReference type="CDD" id="cd20516">
    <property type="entry name" value="CYCLIN_CCND_rpt2"/>
    <property type="match status" value="1"/>
</dbReference>
<organism evidence="6 7">
    <name type="scientific">Menidia menidia</name>
    <name type="common">Atlantic silverside</name>
    <dbReference type="NCBI Taxonomy" id="238744"/>
    <lineage>
        <taxon>Eukaryota</taxon>
        <taxon>Metazoa</taxon>
        <taxon>Chordata</taxon>
        <taxon>Craniata</taxon>
        <taxon>Vertebrata</taxon>
        <taxon>Euteleostomi</taxon>
        <taxon>Actinopterygii</taxon>
        <taxon>Neopterygii</taxon>
        <taxon>Teleostei</taxon>
        <taxon>Neoteleostei</taxon>
        <taxon>Acanthomorphata</taxon>
        <taxon>Ovalentaria</taxon>
        <taxon>Atherinomorphae</taxon>
        <taxon>Atheriniformes</taxon>
        <taxon>Atherinopsidae</taxon>
        <taxon>Menidiinae</taxon>
        <taxon>Menidia</taxon>
    </lineage>
</organism>
<dbReference type="InterPro" id="IPR004367">
    <property type="entry name" value="Cyclin_C-dom"/>
</dbReference>
<gene>
    <name evidence="6" type="ORF">MMEN_LOCUS16360</name>
</gene>
<dbReference type="Pfam" id="PF00134">
    <property type="entry name" value="Cyclin_N"/>
    <property type="match status" value="1"/>
</dbReference>
<dbReference type="InterPro" id="IPR006671">
    <property type="entry name" value="Cyclin_N"/>
</dbReference>
<comment type="similarity">
    <text evidence="4">Belongs to the cyclin family.</text>
</comment>
<comment type="subunit">
    <text evidence="3">Interacts with the CDK1 protein kinase to form a serine/threonine kinase holoenzyme complex also known as maturation promoting factor (MPF). The cyclin subunit imparts substrate specificity to the complex.</text>
</comment>
<dbReference type="InterPro" id="IPR039361">
    <property type="entry name" value="Cyclin"/>
</dbReference>
<proteinExistence type="inferred from homology"/>
<evidence type="ECO:0000256" key="3">
    <source>
        <dbReference type="ARBA" id="ARBA00025821"/>
    </source>
</evidence>
<dbReference type="EMBL" id="CAJRST010033334">
    <property type="protein sequence ID" value="CAG5981205.1"/>
    <property type="molecule type" value="Genomic_DNA"/>
</dbReference>
<accession>A0A8S4BPK9</accession>
<dbReference type="Gene3D" id="1.10.472.10">
    <property type="entry name" value="Cyclin-like"/>
    <property type="match status" value="2"/>
</dbReference>
<dbReference type="SMART" id="SM00385">
    <property type="entry name" value="CYCLIN"/>
    <property type="match status" value="1"/>
</dbReference>
<dbReference type="AlphaFoldDB" id="A0A8S4BPK9"/>
<comment type="caution">
    <text evidence="6">The sequence shown here is derived from an EMBL/GenBank/DDBJ whole genome shotgun (WGS) entry which is preliminary data.</text>
</comment>